<dbReference type="GeneID" id="56081711"/>
<dbReference type="SUPFAM" id="SSF55729">
    <property type="entry name" value="Acyl-CoA N-acyltransferases (Nat)"/>
    <property type="match status" value="1"/>
</dbReference>
<dbReference type="AlphaFoldDB" id="A0A7D5P742"/>
<dbReference type="RefSeq" id="WP_179920659.1">
    <property type="nucleotide sequence ID" value="NZ_CP058909.1"/>
</dbReference>
<dbReference type="InterPro" id="IPR000182">
    <property type="entry name" value="GNAT_dom"/>
</dbReference>
<dbReference type="EMBL" id="CP058909">
    <property type="protein sequence ID" value="QLH80841.1"/>
    <property type="molecule type" value="Genomic_DNA"/>
</dbReference>
<sequence>MTMEVRQARAGDHEDIVAFTSDTWSDRFDRGDYIPEVFPEWVERDGPDQRTVVAEADDGRAVGVCQVVALSPHETWAQGMRVADDARAEGVAEAMNDACFEWARDRGATVCRNMVFSWNAPGLGAARGVGYDPATEFRWAHPDPDTDARADSNGASGLDATADPDAAWSYWQRSDAARELAGLTLDPEESWALSECSRERFRAAADERRAFAVRGSDGTHGAAVRTREYERESGGEGDGGEGEGATEQWVEYGVGAWDDVPAAQTLFAAIARDAADLGADRTRVLIPETPRHVSDAAYAGIAVSENPDFVMAADLTGWD</sequence>
<evidence type="ECO:0000313" key="5">
    <source>
        <dbReference type="EMBL" id="QLH80841.1"/>
    </source>
</evidence>
<evidence type="ECO:0000313" key="6">
    <source>
        <dbReference type="Proteomes" id="UP000509346"/>
    </source>
</evidence>
<evidence type="ECO:0000256" key="3">
    <source>
        <dbReference type="SAM" id="MobiDB-lite"/>
    </source>
</evidence>
<keyword evidence="6" id="KW-1185">Reference proteome</keyword>
<accession>A0A7D5P742</accession>
<feature type="compositionally biased region" description="Basic and acidic residues" evidence="3">
    <location>
        <begin position="225"/>
        <end position="234"/>
    </location>
</feature>
<dbReference type="Gene3D" id="3.40.630.30">
    <property type="match status" value="1"/>
</dbReference>
<organism evidence="5 6">
    <name type="scientific">Halosimplex pelagicum</name>
    <dbReference type="NCBI Taxonomy" id="869886"/>
    <lineage>
        <taxon>Archaea</taxon>
        <taxon>Methanobacteriati</taxon>
        <taxon>Methanobacteriota</taxon>
        <taxon>Stenosarchaea group</taxon>
        <taxon>Halobacteria</taxon>
        <taxon>Halobacteriales</taxon>
        <taxon>Haloarculaceae</taxon>
        <taxon>Halosimplex</taxon>
    </lineage>
</organism>
<evidence type="ECO:0000259" key="4">
    <source>
        <dbReference type="PROSITE" id="PS51186"/>
    </source>
</evidence>
<proteinExistence type="predicted"/>
<evidence type="ECO:0000256" key="2">
    <source>
        <dbReference type="ARBA" id="ARBA00023315"/>
    </source>
</evidence>
<dbReference type="PANTHER" id="PTHR43877">
    <property type="entry name" value="AMINOALKYLPHOSPHONATE N-ACETYLTRANSFERASE-RELATED-RELATED"/>
    <property type="match status" value="1"/>
</dbReference>
<name>A0A7D5P742_9EURY</name>
<keyword evidence="1 5" id="KW-0808">Transferase</keyword>
<dbReference type="Pfam" id="PF00583">
    <property type="entry name" value="Acetyltransf_1"/>
    <property type="match status" value="1"/>
</dbReference>
<dbReference type="OrthoDB" id="134118at2157"/>
<dbReference type="CDD" id="cd04301">
    <property type="entry name" value="NAT_SF"/>
    <property type="match status" value="1"/>
</dbReference>
<feature type="region of interest" description="Disordered" evidence="3">
    <location>
        <begin position="222"/>
        <end position="244"/>
    </location>
</feature>
<gene>
    <name evidence="5" type="ORF">HZS54_03940</name>
</gene>
<keyword evidence="2" id="KW-0012">Acyltransferase</keyword>
<dbReference type="InterPro" id="IPR016181">
    <property type="entry name" value="Acyl_CoA_acyltransferase"/>
</dbReference>
<dbReference type="InterPro" id="IPR050832">
    <property type="entry name" value="Bact_Acetyltransf"/>
</dbReference>
<dbReference type="GO" id="GO:0016747">
    <property type="term" value="F:acyltransferase activity, transferring groups other than amino-acyl groups"/>
    <property type="evidence" value="ECO:0007669"/>
    <property type="project" value="InterPro"/>
</dbReference>
<feature type="domain" description="N-acetyltransferase" evidence="4">
    <location>
        <begin position="3"/>
        <end position="144"/>
    </location>
</feature>
<evidence type="ECO:0000256" key="1">
    <source>
        <dbReference type="ARBA" id="ARBA00022679"/>
    </source>
</evidence>
<dbReference type="Proteomes" id="UP000509346">
    <property type="component" value="Chromosome"/>
</dbReference>
<dbReference type="KEGG" id="hpel:HZS54_03940"/>
<reference evidence="5 6" key="1">
    <citation type="submission" date="2020-07" db="EMBL/GenBank/DDBJ databases">
        <title>Halosimplex litoreum sp. nov. and Halosimplex rubrum sp. nov., isolated from different salt environments.</title>
        <authorList>
            <person name="Cui H."/>
        </authorList>
    </citation>
    <scope>NUCLEOTIDE SEQUENCE [LARGE SCALE GENOMIC DNA]</scope>
    <source>
        <strain evidence="5 6">R2</strain>
    </source>
</reference>
<dbReference type="PROSITE" id="PS51186">
    <property type="entry name" value="GNAT"/>
    <property type="match status" value="1"/>
</dbReference>
<protein>
    <submittedName>
        <fullName evidence="5">GNAT family N-acetyltransferase</fullName>
    </submittedName>
</protein>